<dbReference type="SUPFAM" id="SSF81321">
    <property type="entry name" value="Family A G protein-coupled receptor-like"/>
    <property type="match status" value="1"/>
</dbReference>
<dbReference type="AlphaFoldDB" id="A0A3P8W4S5"/>
<dbReference type="InterPro" id="IPR000276">
    <property type="entry name" value="GPCR_Rhodpsn"/>
</dbReference>
<feature type="transmembrane region" description="Helical" evidence="13">
    <location>
        <begin position="245"/>
        <end position="264"/>
    </location>
</feature>
<dbReference type="InParanoid" id="A0A3P8W4S5"/>
<dbReference type="PROSITE" id="PS50262">
    <property type="entry name" value="G_PROTEIN_RECEP_F1_2"/>
    <property type="match status" value="1"/>
</dbReference>
<evidence type="ECO:0000256" key="3">
    <source>
        <dbReference type="ARBA" id="ARBA00022606"/>
    </source>
</evidence>
<dbReference type="GO" id="GO:0004984">
    <property type="term" value="F:olfactory receptor activity"/>
    <property type="evidence" value="ECO:0007669"/>
    <property type="project" value="InterPro"/>
</dbReference>
<keyword evidence="9" id="KW-1015">Disulfide bond</keyword>
<evidence type="ECO:0000259" key="14">
    <source>
        <dbReference type="PROSITE" id="PS50262"/>
    </source>
</evidence>
<keyword evidence="4 13" id="KW-0812">Transmembrane</keyword>
<keyword evidence="12" id="KW-0807">Transducer</keyword>
<protein>
    <recommendedName>
        <fullName evidence="14">G-protein coupled receptors family 1 profile domain-containing protein</fullName>
    </recommendedName>
</protein>
<evidence type="ECO:0000313" key="16">
    <source>
        <dbReference type="Proteomes" id="UP000265120"/>
    </source>
</evidence>
<dbReference type="InterPro" id="IPR000725">
    <property type="entry name" value="Olfact_rcpt"/>
</dbReference>
<dbReference type="PRINTS" id="PR00245">
    <property type="entry name" value="OLFACTORYR"/>
</dbReference>
<evidence type="ECO:0000256" key="1">
    <source>
        <dbReference type="ARBA" id="ARBA00004651"/>
    </source>
</evidence>
<organism evidence="15 16">
    <name type="scientific">Cynoglossus semilaevis</name>
    <name type="common">Tongue sole</name>
    <dbReference type="NCBI Taxonomy" id="244447"/>
    <lineage>
        <taxon>Eukaryota</taxon>
        <taxon>Metazoa</taxon>
        <taxon>Chordata</taxon>
        <taxon>Craniata</taxon>
        <taxon>Vertebrata</taxon>
        <taxon>Euteleostomi</taxon>
        <taxon>Actinopterygii</taxon>
        <taxon>Neopterygii</taxon>
        <taxon>Teleostei</taxon>
        <taxon>Neoteleostei</taxon>
        <taxon>Acanthomorphata</taxon>
        <taxon>Carangaria</taxon>
        <taxon>Pleuronectiformes</taxon>
        <taxon>Pleuronectoidei</taxon>
        <taxon>Cynoglossidae</taxon>
        <taxon>Cynoglossinae</taxon>
        <taxon>Cynoglossus</taxon>
    </lineage>
</organism>
<evidence type="ECO:0000256" key="12">
    <source>
        <dbReference type="ARBA" id="ARBA00023224"/>
    </source>
</evidence>
<sequence>MGRRTLIVMDNNSVVFTLTPLNLTANNRLTIFALTCMCYCVIWMANVTIIVTIIVNKNLHEPMYIFLCNLCINGLYGTAGFYPKFLQALLSSTHVISYAGCMLQGFVLHSSSCADLSLLLLMAFDRYVAICHPLNYNSVMTKEKVGIFVFLAWFVPIHLVLIGSITTALPRLCGSHIPRIYCINLMVGKLACTASVATVIVPAFNYTIYFFHFVFILFSYGSLIKNCLKSHENRNKFMQTCLPHVICLFIFIFSAGLDLLYIRYGNTNLSQSVKNFMNFIAIEFLIIPPLMNPLIYGFKLTKIRNRIMYIVCSGRK</sequence>
<keyword evidence="16" id="KW-1185">Reference proteome</keyword>
<keyword evidence="3" id="KW-0716">Sensory transduction</keyword>
<dbReference type="PANTHER" id="PTHR26451">
    <property type="entry name" value="G_PROTEIN_RECEP_F1_2 DOMAIN-CONTAINING PROTEIN"/>
    <property type="match status" value="1"/>
</dbReference>
<keyword evidence="8 13" id="KW-0472">Membrane</keyword>
<keyword evidence="6 13" id="KW-1133">Transmembrane helix</keyword>
<evidence type="ECO:0000256" key="10">
    <source>
        <dbReference type="ARBA" id="ARBA00023170"/>
    </source>
</evidence>
<dbReference type="PANTHER" id="PTHR26451:SF871">
    <property type="entry name" value="ODORANT RECEPTOR-RELATED"/>
    <property type="match status" value="1"/>
</dbReference>
<dbReference type="GO" id="GO:0005549">
    <property type="term" value="F:odorant binding"/>
    <property type="evidence" value="ECO:0007669"/>
    <property type="project" value="TreeGrafter"/>
</dbReference>
<evidence type="ECO:0000256" key="9">
    <source>
        <dbReference type="ARBA" id="ARBA00023157"/>
    </source>
</evidence>
<dbReference type="GO" id="GO:0005886">
    <property type="term" value="C:plasma membrane"/>
    <property type="evidence" value="ECO:0007669"/>
    <property type="project" value="UniProtKB-SubCell"/>
</dbReference>
<feature type="transmembrane region" description="Helical" evidence="13">
    <location>
        <begin position="276"/>
        <end position="298"/>
    </location>
</feature>
<dbReference type="Pfam" id="PF13853">
    <property type="entry name" value="7tm_4"/>
    <property type="match status" value="1"/>
</dbReference>
<dbReference type="InterPro" id="IPR017452">
    <property type="entry name" value="GPCR_Rhodpsn_7TM"/>
</dbReference>
<keyword evidence="5" id="KW-0552">Olfaction</keyword>
<reference evidence="15" key="2">
    <citation type="submission" date="2025-08" db="UniProtKB">
        <authorList>
            <consortium name="Ensembl"/>
        </authorList>
    </citation>
    <scope>IDENTIFICATION</scope>
</reference>
<keyword evidence="7" id="KW-0297">G-protein coupled receptor</keyword>
<evidence type="ECO:0000256" key="4">
    <source>
        <dbReference type="ARBA" id="ARBA00022692"/>
    </source>
</evidence>
<proteinExistence type="predicted"/>
<evidence type="ECO:0000313" key="15">
    <source>
        <dbReference type="Ensembl" id="ENSCSEP00000021634.1"/>
    </source>
</evidence>
<evidence type="ECO:0000256" key="7">
    <source>
        <dbReference type="ARBA" id="ARBA00023040"/>
    </source>
</evidence>
<dbReference type="PROSITE" id="PS00237">
    <property type="entry name" value="G_PROTEIN_RECEP_F1_1"/>
    <property type="match status" value="1"/>
</dbReference>
<comment type="subcellular location">
    <subcellularLocation>
        <location evidence="1">Cell membrane</location>
        <topology evidence="1">Multi-pass membrane protein</topology>
    </subcellularLocation>
</comment>
<dbReference type="Ensembl" id="ENSCSET00000021911.1">
    <property type="protein sequence ID" value="ENSCSEP00000021634.1"/>
    <property type="gene ID" value="ENSCSEG00000013802.1"/>
</dbReference>
<feature type="transmembrane region" description="Helical" evidence="13">
    <location>
        <begin position="62"/>
        <end position="82"/>
    </location>
</feature>
<feature type="transmembrane region" description="Helical" evidence="13">
    <location>
        <begin position="147"/>
        <end position="169"/>
    </location>
</feature>
<keyword evidence="10" id="KW-0675">Receptor</keyword>
<dbReference type="GO" id="GO:0004930">
    <property type="term" value="F:G protein-coupled receptor activity"/>
    <property type="evidence" value="ECO:0007669"/>
    <property type="project" value="UniProtKB-KW"/>
</dbReference>
<evidence type="ECO:0000256" key="5">
    <source>
        <dbReference type="ARBA" id="ARBA00022725"/>
    </source>
</evidence>
<dbReference type="FunFam" id="1.20.1070.10:FF:000024">
    <property type="entry name" value="Olfactory receptor"/>
    <property type="match status" value="1"/>
</dbReference>
<feature type="transmembrane region" description="Helical" evidence="13">
    <location>
        <begin position="206"/>
        <end position="224"/>
    </location>
</feature>
<keyword evidence="2" id="KW-1003">Cell membrane</keyword>
<name>A0A3P8W4S5_CYNSE</name>
<reference evidence="15 16" key="1">
    <citation type="journal article" date="2014" name="Nat. Genet.">
        <title>Whole-genome sequence of a flatfish provides insights into ZW sex chromosome evolution and adaptation to a benthic lifestyle.</title>
        <authorList>
            <person name="Chen S."/>
            <person name="Zhang G."/>
            <person name="Shao C."/>
            <person name="Huang Q."/>
            <person name="Liu G."/>
            <person name="Zhang P."/>
            <person name="Song W."/>
            <person name="An N."/>
            <person name="Chalopin D."/>
            <person name="Volff J.N."/>
            <person name="Hong Y."/>
            <person name="Li Q."/>
            <person name="Sha Z."/>
            <person name="Zhou H."/>
            <person name="Xie M."/>
            <person name="Yu Q."/>
            <person name="Liu Y."/>
            <person name="Xiang H."/>
            <person name="Wang N."/>
            <person name="Wu K."/>
            <person name="Yang C."/>
            <person name="Zhou Q."/>
            <person name="Liao X."/>
            <person name="Yang L."/>
            <person name="Hu Q."/>
            <person name="Zhang J."/>
            <person name="Meng L."/>
            <person name="Jin L."/>
            <person name="Tian Y."/>
            <person name="Lian J."/>
            <person name="Yang J."/>
            <person name="Miao G."/>
            <person name="Liu S."/>
            <person name="Liang Z."/>
            <person name="Yan F."/>
            <person name="Li Y."/>
            <person name="Sun B."/>
            <person name="Zhang H."/>
            <person name="Zhang J."/>
            <person name="Zhu Y."/>
            <person name="Du M."/>
            <person name="Zhao Y."/>
            <person name="Schartl M."/>
            <person name="Tang Q."/>
            <person name="Wang J."/>
        </authorList>
    </citation>
    <scope>NUCLEOTIDE SEQUENCE</scope>
</reference>
<dbReference type="GeneTree" id="ENSGT00950000183023"/>
<evidence type="ECO:0000256" key="11">
    <source>
        <dbReference type="ARBA" id="ARBA00023180"/>
    </source>
</evidence>
<dbReference type="OMA" id="FAWFFPI"/>
<dbReference type="Proteomes" id="UP000265120">
    <property type="component" value="Chromosome 16"/>
</dbReference>
<keyword evidence="11" id="KW-0325">Glycoprotein</keyword>
<evidence type="ECO:0000256" key="8">
    <source>
        <dbReference type="ARBA" id="ARBA00023136"/>
    </source>
</evidence>
<evidence type="ECO:0000256" key="2">
    <source>
        <dbReference type="ARBA" id="ARBA00022475"/>
    </source>
</evidence>
<feature type="domain" description="G-protein coupled receptors family 1 profile" evidence="14">
    <location>
        <begin position="45"/>
        <end position="296"/>
    </location>
</feature>
<dbReference type="InterPro" id="IPR052921">
    <property type="entry name" value="GPCR1_Superfamily_Member"/>
</dbReference>
<reference evidence="15" key="3">
    <citation type="submission" date="2025-09" db="UniProtKB">
        <authorList>
            <consortium name="Ensembl"/>
        </authorList>
    </citation>
    <scope>IDENTIFICATION</scope>
</reference>
<accession>A0A3P8W4S5</accession>
<feature type="transmembrane region" description="Helical" evidence="13">
    <location>
        <begin position="31"/>
        <end position="55"/>
    </location>
</feature>
<dbReference type="Gene3D" id="1.20.1070.10">
    <property type="entry name" value="Rhodopsin 7-helix transmembrane proteins"/>
    <property type="match status" value="1"/>
</dbReference>
<evidence type="ECO:0000256" key="6">
    <source>
        <dbReference type="ARBA" id="ARBA00022989"/>
    </source>
</evidence>
<evidence type="ECO:0000256" key="13">
    <source>
        <dbReference type="SAM" id="Phobius"/>
    </source>
</evidence>